<keyword evidence="8" id="KW-1185">Reference proteome</keyword>
<keyword evidence="3 4" id="KW-0418">Kinase</keyword>
<evidence type="ECO:0000259" key="6">
    <source>
        <dbReference type="Pfam" id="PF00294"/>
    </source>
</evidence>
<accession>A0A919T822</accession>
<name>A0A919T822_9ACTN</name>
<dbReference type="GO" id="GO:0016301">
    <property type="term" value="F:kinase activity"/>
    <property type="evidence" value="ECO:0007669"/>
    <property type="project" value="UniProtKB-KW"/>
</dbReference>
<dbReference type="EMBL" id="BOQN01000040">
    <property type="protein sequence ID" value="GIM91119.1"/>
    <property type="molecule type" value="Genomic_DNA"/>
</dbReference>
<evidence type="ECO:0000256" key="2">
    <source>
        <dbReference type="ARBA" id="ARBA00022679"/>
    </source>
</evidence>
<dbReference type="PANTHER" id="PTHR10584:SF166">
    <property type="entry name" value="RIBOKINASE"/>
    <property type="match status" value="1"/>
</dbReference>
<protein>
    <submittedName>
        <fullName evidence="7">Ribokinase</fullName>
    </submittedName>
</protein>
<feature type="domain" description="Carbohydrate kinase PfkB" evidence="6">
    <location>
        <begin position="2"/>
        <end position="267"/>
    </location>
</feature>
<dbReference type="InterPro" id="IPR029056">
    <property type="entry name" value="Ribokinase-like"/>
</dbReference>
<dbReference type="PANTHER" id="PTHR10584">
    <property type="entry name" value="SUGAR KINASE"/>
    <property type="match status" value="1"/>
</dbReference>
<dbReference type="PRINTS" id="PR00990">
    <property type="entry name" value="RIBOKINASE"/>
</dbReference>
<dbReference type="PROSITE" id="PS00584">
    <property type="entry name" value="PFKB_KINASES_2"/>
    <property type="match status" value="1"/>
</dbReference>
<dbReference type="GO" id="GO:0005829">
    <property type="term" value="C:cytosol"/>
    <property type="evidence" value="ECO:0007669"/>
    <property type="project" value="TreeGrafter"/>
</dbReference>
<dbReference type="InterPro" id="IPR002139">
    <property type="entry name" value="Ribo/fructo_kinase"/>
</dbReference>
<dbReference type="InterPro" id="IPR011611">
    <property type="entry name" value="PfkB_dom"/>
</dbReference>
<evidence type="ECO:0000256" key="3">
    <source>
        <dbReference type="ARBA" id="ARBA00022777"/>
    </source>
</evidence>
<evidence type="ECO:0000256" key="4">
    <source>
        <dbReference type="RuleBase" id="RU003704"/>
    </source>
</evidence>
<sequence>MVGQLARDIVLVVGAMPETGTAADVTERREMLGGKGANQAVAVAQLGMPVSLVAVVGDDFISDQLLAQAISDGIDVRPVVRRRGAPTGLIVEVLEADGHWRYLQHLPPPVLLTAADVEASADLLRTAAAVMIQLQQPAAGVEAALRYARQGNALVVVDGVADPETIAQADVVRADENEAAQLGDIDRILASGPRLVAFGTENGNRFAWPGGTLELPLTGGPATDTTGGGDSFVAALTVALLHGDTPPQAARKAVDASGSTVRHPGGRPALR</sequence>
<dbReference type="Gene3D" id="3.40.1190.20">
    <property type="match status" value="1"/>
</dbReference>
<dbReference type="SUPFAM" id="SSF53613">
    <property type="entry name" value="Ribokinase-like"/>
    <property type="match status" value="1"/>
</dbReference>
<dbReference type="PROSITE" id="PS00583">
    <property type="entry name" value="PFKB_KINASES_1"/>
    <property type="match status" value="1"/>
</dbReference>
<gene>
    <name evidence="7" type="primary">rbsK_1</name>
    <name evidence="7" type="ORF">Ato02nite_029120</name>
</gene>
<evidence type="ECO:0000313" key="7">
    <source>
        <dbReference type="EMBL" id="GIM91119.1"/>
    </source>
</evidence>
<feature type="region of interest" description="Disordered" evidence="5">
    <location>
        <begin position="249"/>
        <end position="271"/>
    </location>
</feature>
<proteinExistence type="inferred from homology"/>
<dbReference type="GO" id="GO:0006796">
    <property type="term" value="P:phosphate-containing compound metabolic process"/>
    <property type="evidence" value="ECO:0007669"/>
    <property type="project" value="UniProtKB-ARBA"/>
</dbReference>
<evidence type="ECO:0000313" key="8">
    <source>
        <dbReference type="Proteomes" id="UP000677082"/>
    </source>
</evidence>
<evidence type="ECO:0000256" key="5">
    <source>
        <dbReference type="SAM" id="MobiDB-lite"/>
    </source>
</evidence>
<dbReference type="AlphaFoldDB" id="A0A919T822"/>
<reference evidence="7 8" key="1">
    <citation type="submission" date="2021-03" db="EMBL/GenBank/DDBJ databases">
        <title>Whole genome shotgun sequence of Actinoplanes toevensis NBRC 105298.</title>
        <authorList>
            <person name="Komaki H."/>
            <person name="Tamura T."/>
        </authorList>
    </citation>
    <scope>NUCLEOTIDE SEQUENCE [LARGE SCALE GENOMIC DNA]</scope>
    <source>
        <strain evidence="7 8">NBRC 105298</strain>
    </source>
</reference>
<comment type="similarity">
    <text evidence="1 4">Belongs to the carbohydrate kinase PfkB family.</text>
</comment>
<dbReference type="Pfam" id="PF00294">
    <property type="entry name" value="PfkB"/>
    <property type="match status" value="1"/>
</dbReference>
<dbReference type="Proteomes" id="UP000677082">
    <property type="component" value="Unassembled WGS sequence"/>
</dbReference>
<evidence type="ECO:0000256" key="1">
    <source>
        <dbReference type="ARBA" id="ARBA00010688"/>
    </source>
</evidence>
<comment type="caution">
    <text evidence="7">The sequence shown here is derived from an EMBL/GenBank/DDBJ whole genome shotgun (WGS) entry which is preliminary data.</text>
</comment>
<organism evidence="7 8">
    <name type="scientific">Paractinoplanes toevensis</name>
    <dbReference type="NCBI Taxonomy" id="571911"/>
    <lineage>
        <taxon>Bacteria</taxon>
        <taxon>Bacillati</taxon>
        <taxon>Actinomycetota</taxon>
        <taxon>Actinomycetes</taxon>
        <taxon>Micromonosporales</taxon>
        <taxon>Micromonosporaceae</taxon>
        <taxon>Paractinoplanes</taxon>
    </lineage>
</organism>
<dbReference type="InterPro" id="IPR002173">
    <property type="entry name" value="Carboh/pur_kinase_PfkB_CS"/>
</dbReference>
<keyword evidence="2 4" id="KW-0808">Transferase</keyword>